<reference evidence="11" key="1">
    <citation type="submission" date="2016-06" db="UniProtKB">
        <authorList>
            <consortium name="WormBaseParasite"/>
        </authorList>
    </citation>
    <scope>IDENTIFICATION</scope>
</reference>
<dbReference type="AlphaFoldDB" id="A0A183TG38"/>
<feature type="region of interest" description="Disordered" evidence="8">
    <location>
        <begin position="64"/>
        <end position="123"/>
    </location>
</feature>
<evidence type="ECO:0000256" key="7">
    <source>
        <dbReference type="ARBA" id="ARBA00023224"/>
    </source>
</evidence>
<dbReference type="GO" id="GO:0005886">
    <property type="term" value="C:plasma membrane"/>
    <property type="evidence" value="ECO:0007669"/>
    <property type="project" value="TreeGrafter"/>
</dbReference>
<dbReference type="PANTHER" id="PTHR24243">
    <property type="entry name" value="G-PROTEIN COUPLED RECEPTOR"/>
    <property type="match status" value="1"/>
</dbReference>
<dbReference type="PROSITE" id="PS50262">
    <property type="entry name" value="G_PROTEIN_RECEP_F1_2"/>
    <property type="match status" value="1"/>
</dbReference>
<dbReference type="PANTHER" id="PTHR24243:SF208">
    <property type="entry name" value="PYROKININ-1 RECEPTOR"/>
    <property type="match status" value="1"/>
</dbReference>
<comment type="subcellular location">
    <subcellularLocation>
        <location evidence="1">Membrane</location>
        <topology evidence="1">Multi-pass membrane protein</topology>
    </subcellularLocation>
</comment>
<accession>A0A183TG38</accession>
<evidence type="ECO:0000256" key="2">
    <source>
        <dbReference type="ARBA" id="ARBA00022692"/>
    </source>
</evidence>
<dbReference type="Pfam" id="PF00001">
    <property type="entry name" value="7tm_1"/>
    <property type="match status" value="1"/>
</dbReference>
<evidence type="ECO:0000256" key="6">
    <source>
        <dbReference type="ARBA" id="ARBA00023170"/>
    </source>
</evidence>
<keyword evidence="7" id="KW-0807">Transducer</keyword>
<proteinExistence type="predicted"/>
<dbReference type="WBParaSite" id="SSLN_0001601501-mRNA-1">
    <property type="protein sequence ID" value="SSLN_0001601501-mRNA-1"/>
    <property type="gene ID" value="SSLN_0001601501"/>
</dbReference>
<protein>
    <submittedName>
        <fullName evidence="11">G_PROTEIN_RECEP_F1_2 domain-containing protein</fullName>
    </submittedName>
</protein>
<keyword evidence="2 9" id="KW-0812">Transmembrane</keyword>
<dbReference type="Gene3D" id="1.20.1070.10">
    <property type="entry name" value="Rhodopsin 7-helix transmembrane proteins"/>
    <property type="match status" value="1"/>
</dbReference>
<keyword evidence="3 9" id="KW-1133">Transmembrane helix</keyword>
<evidence type="ECO:0000256" key="8">
    <source>
        <dbReference type="SAM" id="MobiDB-lite"/>
    </source>
</evidence>
<dbReference type="PRINTS" id="PR00237">
    <property type="entry name" value="GPCRRHODOPSN"/>
</dbReference>
<evidence type="ECO:0000256" key="1">
    <source>
        <dbReference type="ARBA" id="ARBA00004141"/>
    </source>
</evidence>
<name>A0A183TG38_SCHSO</name>
<dbReference type="SUPFAM" id="SSF81321">
    <property type="entry name" value="Family A G protein-coupled receptor-like"/>
    <property type="match status" value="1"/>
</dbReference>
<keyword evidence="5 9" id="KW-0472">Membrane</keyword>
<evidence type="ECO:0000256" key="9">
    <source>
        <dbReference type="SAM" id="Phobius"/>
    </source>
</evidence>
<evidence type="ECO:0000313" key="11">
    <source>
        <dbReference type="WBParaSite" id="SSLN_0001601501-mRNA-1"/>
    </source>
</evidence>
<dbReference type="InterPro" id="IPR017452">
    <property type="entry name" value="GPCR_Rhodpsn_7TM"/>
</dbReference>
<feature type="transmembrane region" description="Helical" evidence="9">
    <location>
        <begin position="188"/>
        <end position="210"/>
    </location>
</feature>
<dbReference type="InterPro" id="IPR000276">
    <property type="entry name" value="GPCR_Rhodpsn"/>
</dbReference>
<feature type="compositionally biased region" description="Polar residues" evidence="8">
    <location>
        <begin position="64"/>
        <end position="74"/>
    </location>
</feature>
<keyword evidence="6" id="KW-0675">Receptor</keyword>
<evidence type="ECO:0000259" key="10">
    <source>
        <dbReference type="PROSITE" id="PS50262"/>
    </source>
</evidence>
<dbReference type="GO" id="GO:0008188">
    <property type="term" value="F:neuropeptide receptor activity"/>
    <property type="evidence" value="ECO:0007669"/>
    <property type="project" value="TreeGrafter"/>
</dbReference>
<feature type="domain" description="G-protein coupled receptors family 1 profile" evidence="10">
    <location>
        <begin position="1"/>
        <end position="208"/>
    </location>
</feature>
<evidence type="ECO:0000256" key="4">
    <source>
        <dbReference type="ARBA" id="ARBA00023040"/>
    </source>
</evidence>
<feature type="transmembrane region" description="Helical" evidence="9">
    <location>
        <begin position="142"/>
        <end position="163"/>
    </location>
</feature>
<feature type="transmembrane region" description="Helical" evidence="9">
    <location>
        <begin position="6"/>
        <end position="22"/>
    </location>
</feature>
<evidence type="ECO:0000256" key="5">
    <source>
        <dbReference type="ARBA" id="ARBA00023136"/>
    </source>
</evidence>
<sequence>LASSLLFFLMPLVLITILYILIMRRIYRSVQFTCNMQDFKSNSKYAPETLKVSRMTLTPHDVQATPNSAQFQSGHQEKVPSGVGGKSNLVQHRRKENDAAAHGNENRPRRGKSRRSSAESQLRQISKIQHLQNEARIRTNKALIKMLICIVIAFFACFAPFHAERLLVLLTPESAWINNETLWMAHELLYHISGICLFANSVFNPILYNIMSRRIRSAFKAECLSCFLRRSRLSRKVDLRSEISKQIVI</sequence>
<organism evidence="11">
    <name type="scientific">Schistocephalus solidus</name>
    <name type="common">Tapeworm</name>
    <dbReference type="NCBI Taxonomy" id="70667"/>
    <lineage>
        <taxon>Eukaryota</taxon>
        <taxon>Metazoa</taxon>
        <taxon>Spiralia</taxon>
        <taxon>Lophotrochozoa</taxon>
        <taxon>Platyhelminthes</taxon>
        <taxon>Cestoda</taxon>
        <taxon>Eucestoda</taxon>
        <taxon>Diphyllobothriidea</taxon>
        <taxon>Diphyllobothriidae</taxon>
        <taxon>Schistocephalus</taxon>
    </lineage>
</organism>
<feature type="compositionally biased region" description="Basic and acidic residues" evidence="8">
    <location>
        <begin position="95"/>
        <end position="108"/>
    </location>
</feature>
<evidence type="ECO:0000256" key="3">
    <source>
        <dbReference type="ARBA" id="ARBA00022989"/>
    </source>
</evidence>
<keyword evidence="4" id="KW-0297">G-protein coupled receptor</keyword>